<dbReference type="PANTHER" id="PTHR33653">
    <property type="entry name" value="RIBONUCLEASE VAPC2"/>
    <property type="match status" value="1"/>
</dbReference>
<evidence type="ECO:0000313" key="10">
    <source>
        <dbReference type="Proteomes" id="UP000650081"/>
    </source>
</evidence>
<sequence length="115" mass="12865">MGRSYLIDTNAVIDLIAGKFTESGERWVEKIFDTEAVYLSIINRIELLGFQGSVEEMDALSSFVKSVTVLPLTEEVANQAIEIRRKKKIKLPDAVIAATALVFELTIISRNTKDF</sequence>
<proteinExistence type="inferred from homology"/>
<evidence type="ECO:0000256" key="7">
    <source>
        <dbReference type="ARBA" id="ARBA00038093"/>
    </source>
</evidence>
<keyword evidence="4" id="KW-0479">Metal-binding</keyword>
<keyword evidence="6" id="KW-0460">Magnesium</keyword>
<protein>
    <submittedName>
        <fullName evidence="9">Type II toxin-antitoxin system VapC family toxin</fullName>
    </submittedName>
</protein>
<dbReference type="InterPro" id="IPR029060">
    <property type="entry name" value="PIN-like_dom_sf"/>
</dbReference>
<dbReference type="GO" id="GO:0004518">
    <property type="term" value="F:nuclease activity"/>
    <property type="evidence" value="ECO:0007669"/>
    <property type="project" value="UniProtKB-KW"/>
</dbReference>
<dbReference type="Pfam" id="PF01850">
    <property type="entry name" value="PIN"/>
    <property type="match status" value="1"/>
</dbReference>
<dbReference type="EMBL" id="JACSIT010000115">
    <property type="protein sequence ID" value="MBC6994976.1"/>
    <property type="molecule type" value="Genomic_DNA"/>
</dbReference>
<dbReference type="CDD" id="cd18738">
    <property type="entry name" value="PIN_VapC4-5_FitB-like"/>
    <property type="match status" value="1"/>
</dbReference>
<dbReference type="GO" id="GO:0046872">
    <property type="term" value="F:metal ion binding"/>
    <property type="evidence" value="ECO:0007669"/>
    <property type="project" value="UniProtKB-KW"/>
</dbReference>
<evidence type="ECO:0000256" key="6">
    <source>
        <dbReference type="ARBA" id="ARBA00022842"/>
    </source>
</evidence>
<dbReference type="PANTHER" id="PTHR33653:SF1">
    <property type="entry name" value="RIBONUCLEASE VAPC2"/>
    <property type="match status" value="1"/>
</dbReference>
<evidence type="ECO:0000259" key="8">
    <source>
        <dbReference type="Pfam" id="PF01850"/>
    </source>
</evidence>
<gene>
    <name evidence="9" type="ORF">H9S92_12425</name>
</gene>
<dbReference type="Gene3D" id="3.40.50.1010">
    <property type="entry name" value="5'-nuclease"/>
    <property type="match status" value="1"/>
</dbReference>
<comment type="cofactor">
    <cofactor evidence="1">
        <name>Mg(2+)</name>
        <dbReference type="ChEBI" id="CHEBI:18420"/>
    </cofactor>
</comment>
<keyword evidence="3" id="KW-0540">Nuclease</keyword>
<reference evidence="9" key="1">
    <citation type="submission" date="2020-08" db="EMBL/GenBank/DDBJ databases">
        <title>Lewinella bacteria from marine environments.</title>
        <authorList>
            <person name="Zhong Y."/>
        </authorList>
    </citation>
    <scope>NUCLEOTIDE SEQUENCE</scope>
    <source>
        <strain evidence="9">KCTC 42187</strain>
    </source>
</reference>
<evidence type="ECO:0000256" key="3">
    <source>
        <dbReference type="ARBA" id="ARBA00022722"/>
    </source>
</evidence>
<comment type="similarity">
    <text evidence="7">Belongs to the PINc/VapC protein family.</text>
</comment>
<dbReference type="AlphaFoldDB" id="A0A923T8X3"/>
<accession>A0A923T8X3</accession>
<dbReference type="SUPFAM" id="SSF88723">
    <property type="entry name" value="PIN domain-like"/>
    <property type="match status" value="1"/>
</dbReference>
<dbReference type="InterPro" id="IPR050556">
    <property type="entry name" value="Type_II_TA_system_RNase"/>
</dbReference>
<evidence type="ECO:0000313" key="9">
    <source>
        <dbReference type="EMBL" id="MBC6994976.1"/>
    </source>
</evidence>
<dbReference type="RefSeq" id="WP_187467030.1">
    <property type="nucleotide sequence ID" value="NZ_JACSIT010000115.1"/>
</dbReference>
<dbReference type="Proteomes" id="UP000650081">
    <property type="component" value="Unassembled WGS sequence"/>
</dbReference>
<feature type="domain" description="PIN" evidence="8">
    <location>
        <begin position="5"/>
        <end position="113"/>
    </location>
</feature>
<keyword evidence="10" id="KW-1185">Reference proteome</keyword>
<dbReference type="GO" id="GO:0016787">
    <property type="term" value="F:hydrolase activity"/>
    <property type="evidence" value="ECO:0007669"/>
    <property type="project" value="UniProtKB-KW"/>
</dbReference>
<keyword evidence="5" id="KW-0378">Hydrolase</keyword>
<organism evidence="9 10">
    <name type="scientific">Neolewinella lacunae</name>
    <dbReference type="NCBI Taxonomy" id="1517758"/>
    <lineage>
        <taxon>Bacteria</taxon>
        <taxon>Pseudomonadati</taxon>
        <taxon>Bacteroidota</taxon>
        <taxon>Saprospiria</taxon>
        <taxon>Saprospirales</taxon>
        <taxon>Lewinellaceae</taxon>
        <taxon>Neolewinella</taxon>
    </lineage>
</organism>
<comment type="caution">
    <text evidence="9">The sequence shown here is derived from an EMBL/GenBank/DDBJ whole genome shotgun (WGS) entry which is preliminary data.</text>
</comment>
<name>A0A923T8X3_9BACT</name>
<evidence type="ECO:0000256" key="1">
    <source>
        <dbReference type="ARBA" id="ARBA00001946"/>
    </source>
</evidence>
<evidence type="ECO:0000256" key="5">
    <source>
        <dbReference type="ARBA" id="ARBA00022801"/>
    </source>
</evidence>
<evidence type="ECO:0000256" key="4">
    <source>
        <dbReference type="ARBA" id="ARBA00022723"/>
    </source>
</evidence>
<evidence type="ECO:0000256" key="2">
    <source>
        <dbReference type="ARBA" id="ARBA00022649"/>
    </source>
</evidence>
<dbReference type="InterPro" id="IPR002716">
    <property type="entry name" value="PIN_dom"/>
</dbReference>
<keyword evidence="2" id="KW-1277">Toxin-antitoxin system</keyword>